<dbReference type="NCBIfam" id="TIGR03352">
    <property type="entry name" value="VI_chp_3"/>
    <property type="match status" value="1"/>
</dbReference>
<keyword evidence="2" id="KW-0449">Lipoprotein</keyword>
<evidence type="ECO:0000256" key="1">
    <source>
        <dbReference type="SAM" id="SignalP"/>
    </source>
</evidence>
<evidence type="ECO:0000313" key="3">
    <source>
        <dbReference type="Proteomes" id="UP000694660"/>
    </source>
</evidence>
<gene>
    <name evidence="2" type="primary">tssJ</name>
    <name evidence="2" type="ORF">I8J34_21560</name>
</gene>
<dbReference type="InterPro" id="IPR017734">
    <property type="entry name" value="T6SS_SciN"/>
</dbReference>
<dbReference type="EMBL" id="JAEKFT010000037">
    <property type="protein sequence ID" value="MBT0963776.1"/>
    <property type="molecule type" value="Genomic_DNA"/>
</dbReference>
<protein>
    <submittedName>
        <fullName evidence="2">Type VI secretion system lipoprotein TssJ</fullName>
    </submittedName>
</protein>
<feature type="chain" id="PRO_5036877380" evidence="1">
    <location>
        <begin position="36"/>
        <end position="221"/>
    </location>
</feature>
<comment type="caution">
    <text evidence="2">The sequence shown here is derived from an EMBL/GenBank/DDBJ whole genome shotgun (WGS) entry which is preliminary data.</text>
</comment>
<dbReference type="Gene3D" id="2.60.40.4150">
    <property type="entry name" value="Type VI secretion system, lipoprotein SciN"/>
    <property type="match status" value="1"/>
</dbReference>
<keyword evidence="1" id="KW-0732">Signal</keyword>
<accession>A0A944HFJ7</accession>
<dbReference type="InterPro" id="IPR038706">
    <property type="entry name" value="Type_VI_SciN-like_sf"/>
</dbReference>
<name>A0A944HFJ7_DENI1</name>
<reference evidence="3" key="1">
    <citation type="journal article" date="2022" name="ISME J.">
        <title>Genetic and phylogenetic analysis of dissimilatory iodate-reducing bacteria identifies potential niches across the world's oceans.</title>
        <authorList>
            <person name="Reyes-Umana V."/>
            <person name="Henning Z."/>
            <person name="Lee K."/>
            <person name="Barnum T.P."/>
            <person name="Coates J.D."/>
        </authorList>
    </citation>
    <scope>NUCLEOTIDE SEQUENCE [LARGE SCALE GENOMIC DNA]</scope>
    <source>
        <strain evidence="3">IR12</strain>
    </source>
</reference>
<dbReference type="AlphaFoldDB" id="A0A944HFJ7"/>
<dbReference type="Proteomes" id="UP000694660">
    <property type="component" value="Unassembled WGS sequence"/>
</dbReference>
<evidence type="ECO:0000313" key="2">
    <source>
        <dbReference type="EMBL" id="MBT0963776.1"/>
    </source>
</evidence>
<dbReference type="PANTHER" id="PTHR37625:SF4">
    <property type="entry name" value="OUTER MEMBRANE LIPOPROTEIN"/>
    <property type="match status" value="1"/>
</dbReference>
<dbReference type="PANTHER" id="PTHR37625">
    <property type="entry name" value="OUTER MEMBRANE LIPOPROTEIN-RELATED"/>
    <property type="match status" value="1"/>
</dbReference>
<proteinExistence type="predicted"/>
<keyword evidence="3" id="KW-1185">Reference proteome</keyword>
<dbReference type="RefSeq" id="WP_214363704.1">
    <property type="nucleotide sequence ID" value="NZ_JAEKFT010000037.1"/>
</dbReference>
<sequence length="221" mass="23006">MTDQKIFTSYNNRQPKAAMRSIIWFCVICVASALAVSGCAATSAVQAAGAAVNIAMQLAGIKTDNGGDAPKTTDVPLSISAGKELNTTADGRALSLVVRIYQLRSHRAFDTLPYAMASGEDAGRALLGDELIATKDVVLIPGKHYELLQQLPQGGTTIGVVGLFHAPARGRWKIAFDAEASRDTGITVGAHACALTAGRGVLSDTSSTDFVRTLAGVQCNA</sequence>
<organism evidence="2 3">
    <name type="scientific">Denitromonas iodatirespirans</name>
    <dbReference type="NCBI Taxonomy" id="2795389"/>
    <lineage>
        <taxon>Bacteria</taxon>
        <taxon>Pseudomonadati</taxon>
        <taxon>Pseudomonadota</taxon>
        <taxon>Betaproteobacteria</taxon>
        <taxon>Rhodocyclales</taxon>
        <taxon>Zoogloeaceae</taxon>
        <taxon>Denitromonas</taxon>
    </lineage>
</organism>
<feature type="signal peptide" evidence="1">
    <location>
        <begin position="1"/>
        <end position="35"/>
    </location>
</feature>
<dbReference type="Pfam" id="PF12790">
    <property type="entry name" value="T6SS-SciN"/>
    <property type="match status" value="1"/>
</dbReference>